<dbReference type="InterPro" id="IPR029058">
    <property type="entry name" value="AB_hydrolase_fold"/>
</dbReference>
<feature type="active site" description="Charge relay system" evidence="3">
    <location>
        <position position="276"/>
    </location>
</feature>
<feature type="domain" description="Acyl-CoA thioester hydrolase/bile acid-CoA amino acid N-acetyltransferase" evidence="4">
    <location>
        <begin position="59"/>
        <end position="185"/>
    </location>
</feature>
<name>A0A493TA47_ANAPP</name>
<dbReference type="GeneTree" id="ENSGT01010000222336"/>
<organism evidence="6 7">
    <name type="scientific">Anas platyrhynchos platyrhynchos</name>
    <name type="common">Northern mallard</name>
    <dbReference type="NCBI Taxonomy" id="8840"/>
    <lineage>
        <taxon>Eukaryota</taxon>
        <taxon>Metazoa</taxon>
        <taxon>Chordata</taxon>
        <taxon>Craniata</taxon>
        <taxon>Vertebrata</taxon>
        <taxon>Euteleostomi</taxon>
        <taxon>Archelosauria</taxon>
        <taxon>Archosauria</taxon>
        <taxon>Dinosauria</taxon>
        <taxon>Saurischia</taxon>
        <taxon>Theropoda</taxon>
        <taxon>Coelurosauria</taxon>
        <taxon>Aves</taxon>
        <taxon>Neognathae</taxon>
        <taxon>Galloanserae</taxon>
        <taxon>Anseriformes</taxon>
        <taxon>Anatidae</taxon>
        <taxon>Anatinae</taxon>
        <taxon>Anas</taxon>
    </lineage>
</organism>
<dbReference type="FunFam" id="2.60.40.2240:FF:000001">
    <property type="entry name" value="acyl-coenzyme A thioesterase 4"/>
    <property type="match status" value="1"/>
</dbReference>
<accession>A0A493TA47</accession>
<dbReference type="Ensembl" id="ENSAPLT00000027071.1">
    <property type="protein sequence ID" value="ENSAPLP00000022766.1"/>
    <property type="gene ID" value="ENSAPLG00000007409.2"/>
</dbReference>
<comment type="similarity">
    <text evidence="1">Belongs to the C/M/P thioester hydrolase family.</text>
</comment>
<sequence>MRFESHGVAALSLSRLSARCWQRLLWPGPARIPGALPARSLSSMAASIRFSPAARSLFDEPLGIAVQGLGPRQQVTLRASLRDEAGELFEAHGRYQAADDGELDLARCPALPGGSFSGLEPMGLLWALQPRKPFWRLVKKDVQTPFRLQLEVLEGHGDPPGQLLAQAEHERLFLRDGVRRVPVREGRIRATLFLPPGNGPFPGIIDLYGTGGGLPEYRACLLANYGFAVLALAFYGYEDLPKEMKEFHLEYFEEAINYMLKHTQVKGPGVGLLGFSKGGDLCLSMASFLKGITATAVINGSVANVGAINKSGIADIIDVLNNPLEGPNRRSFIPLEKAECRFLFIVGQDDHNWKSEFFAVEGSKHLQAHGKEKPEIVSSMHLLVGKPVMWGGEPKAHSEAQRDAWQQIQAFFHRHLNGKPSGTTNKL</sequence>
<evidence type="ECO:0000313" key="6">
    <source>
        <dbReference type="Ensembl" id="ENSAPLP00000022766.1"/>
    </source>
</evidence>
<reference evidence="6" key="3">
    <citation type="submission" date="2025-09" db="UniProtKB">
        <authorList>
            <consortium name="Ensembl"/>
        </authorList>
    </citation>
    <scope>IDENTIFICATION</scope>
</reference>
<dbReference type="AlphaFoldDB" id="A0A493TA47"/>
<keyword evidence="2" id="KW-0443">Lipid metabolism</keyword>
<dbReference type="InterPro" id="IPR042490">
    <property type="entry name" value="Thio_Ohase/BAAT_N"/>
</dbReference>
<dbReference type="Pfam" id="PF04775">
    <property type="entry name" value="Bile_Hydr_Trans"/>
    <property type="match status" value="1"/>
</dbReference>
<evidence type="ECO:0008006" key="8">
    <source>
        <dbReference type="Google" id="ProtNLM"/>
    </source>
</evidence>
<feature type="domain" description="BAAT/Acyl-CoA thioester hydrolase C-terminal" evidence="5">
    <location>
        <begin position="248"/>
        <end position="305"/>
    </location>
</feature>
<dbReference type="FunFam" id="3.40.50.1820:FF:000024">
    <property type="entry name" value="acyl-coenzyme A thioesterase 4"/>
    <property type="match status" value="1"/>
</dbReference>
<evidence type="ECO:0000256" key="2">
    <source>
        <dbReference type="ARBA" id="ARBA00022832"/>
    </source>
</evidence>
<evidence type="ECO:0000259" key="4">
    <source>
        <dbReference type="Pfam" id="PF04775"/>
    </source>
</evidence>
<dbReference type="GO" id="GO:0006631">
    <property type="term" value="P:fatty acid metabolic process"/>
    <property type="evidence" value="ECO:0007669"/>
    <property type="project" value="UniProtKB-KW"/>
</dbReference>
<feature type="active site" description="Charge relay system" evidence="3">
    <location>
        <position position="350"/>
    </location>
</feature>
<dbReference type="PANTHER" id="PTHR10824">
    <property type="entry name" value="ACYL-COENZYME A THIOESTERASE-RELATED"/>
    <property type="match status" value="1"/>
</dbReference>
<dbReference type="Pfam" id="PF08840">
    <property type="entry name" value="BAAT_C"/>
    <property type="match status" value="2"/>
</dbReference>
<dbReference type="InterPro" id="IPR006862">
    <property type="entry name" value="Thio_Ohase/aa_AcTrfase"/>
</dbReference>
<evidence type="ECO:0000256" key="1">
    <source>
        <dbReference type="ARBA" id="ARBA00006538"/>
    </source>
</evidence>
<keyword evidence="2" id="KW-0276">Fatty acid metabolism</keyword>
<dbReference type="STRING" id="8840.ENSAPLP00000022766"/>
<dbReference type="InterPro" id="IPR016662">
    <property type="entry name" value="Acyl-CoA_thioEstase_long-chain"/>
</dbReference>
<feature type="domain" description="BAAT/Acyl-CoA thioester hydrolase C-terminal" evidence="5">
    <location>
        <begin position="308"/>
        <end position="417"/>
    </location>
</feature>
<dbReference type="InterPro" id="IPR014940">
    <property type="entry name" value="BAAT_C"/>
</dbReference>
<feature type="active site" description="Charge relay system" evidence="3">
    <location>
        <position position="381"/>
    </location>
</feature>
<dbReference type="Gene3D" id="3.40.50.1820">
    <property type="entry name" value="alpha/beta hydrolase"/>
    <property type="match status" value="1"/>
</dbReference>
<evidence type="ECO:0000313" key="7">
    <source>
        <dbReference type="Proteomes" id="UP000016666"/>
    </source>
</evidence>
<reference evidence="6" key="2">
    <citation type="submission" date="2025-08" db="UniProtKB">
        <authorList>
            <consortium name="Ensembl"/>
        </authorList>
    </citation>
    <scope>IDENTIFICATION</scope>
</reference>
<dbReference type="GO" id="GO:0047617">
    <property type="term" value="F:fatty acyl-CoA hydrolase activity"/>
    <property type="evidence" value="ECO:0007669"/>
    <property type="project" value="TreeGrafter"/>
</dbReference>
<dbReference type="GO" id="GO:0006637">
    <property type="term" value="P:acyl-CoA metabolic process"/>
    <property type="evidence" value="ECO:0007669"/>
    <property type="project" value="InterPro"/>
</dbReference>
<protein>
    <recommendedName>
        <fullName evidence="8">Acyl-CoA thioesterase 4</fullName>
    </recommendedName>
</protein>
<keyword evidence="7" id="KW-1185">Reference proteome</keyword>
<dbReference type="Proteomes" id="UP000016666">
    <property type="component" value="Chromosome 5"/>
</dbReference>
<dbReference type="OMA" id="LDVPYMP"/>
<evidence type="ECO:0000256" key="3">
    <source>
        <dbReference type="PIRSR" id="PIRSR016521-1"/>
    </source>
</evidence>
<reference evidence="6 7" key="1">
    <citation type="submission" date="2017-10" db="EMBL/GenBank/DDBJ databases">
        <title>A new Pekin duck reference genome.</title>
        <authorList>
            <person name="Hou Z.-C."/>
            <person name="Zhou Z.-K."/>
            <person name="Zhu F."/>
            <person name="Hou S.-S."/>
        </authorList>
    </citation>
    <scope>NUCLEOTIDE SEQUENCE [LARGE SCALE GENOMIC DNA]</scope>
</reference>
<dbReference type="SUPFAM" id="SSF53474">
    <property type="entry name" value="alpha/beta-Hydrolases"/>
    <property type="match status" value="1"/>
</dbReference>
<dbReference type="Gene3D" id="2.60.40.2240">
    <property type="entry name" value="Acyl-CoA thioester hydrolase/BAAT N-terminal domain"/>
    <property type="match status" value="1"/>
</dbReference>
<dbReference type="PANTHER" id="PTHR10824:SF17">
    <property type="entry name" value="ACYL-COENZYME A THIOESTERASE 6"/>
    <property type="match status" value="1"/>
</dbReference>
<proteinExistence type="inferred from homology"/>
<evidence type="ECO:0000259" key="5">
    <source>
        <dbReference type="Pfam" id="PF08840"/>
    </source>
</evidence>
<dbReference type="PIRSF" id="PIRSF016521">
    <property type="entry name" value="Acyl-CoA_hydro"/>
    <property type="match status" value="1"/>
</dbReference>